<dbReference type="GO" id="GO:0016758">
    <property type="term" value="F:hexosyltransferase activity"/>
    <property type="evidence" value="ECO:0007669"/>
    <property type="project" value="UniProtKB-ARBA"/>
</dbReference>
<comment type="caution">
    <text evidence="4">The sequence shown here is derived from an EMBL/GenBank/DDBJ whole genome shotgun (WGS) entry which is preliminary data.</text>
</comment>
<proteinExistence type="predicted"/>
<dbReference type="InterPro" id="IPR001173">
    <property type="entry name" value="Glyco_trans_2-like"/>
</dbReference>
<sequence>MNSSLISVIVPIYNSSSTLLKTLTSIKDQSYKNLEVLLIDDGSLDETPIICKNIQKIDKRFQYIRKENGGVSSARNLGLNLSKGSYISFIDADDTIDQSFFSDLVSLLENGCDIAVAGVRYFQNGKVSFDCVPSSFTTNKTDDLFASSIFSLPDAKALNLQCGGYSCNKLYKKSIIGETKFSYTNCSGEDEEFNYLISIKKPIVGFYPAYLYNYVIYTSSLSQKKNFALLLCKSRFSLAKRYQNINLLWEAFKTSYKWCLNQKTIKNLKLIELLELAKFSIYFLIK</sequence>
<evidence type="ECO:0000313" key="4">
    <source>
        <dbReference type="EMBL" id="EGG56996.1"/>
    </source>
</evidence>
<dbReference type="Gene3D" id="3.90.550.10">
    <property type="entry name" value="Spore Coat Polysaccharide Biosynthesis Protein SpsA, Chain A"/>
    <property type="match status" value="1"/>
</dbReference>
<feature type="domain" description="Glycosyltransferase 2-like" evidence="3">
    <location>
        <begin position="7"/>
        <end position="127"/>
    </location>
</feature>
<evidence type="ECO:0000256" key="1">
    <source>
        <dbReference type="ARBA" id="ARBA00022676"/>
    </source>
</evidence>
<dbReference type="GeneID" id="43350052"/>
<dbReference type="Pfam" id="PF00535">
    <property type="entry name" value="Glycos_transf_2"/>
    <property type="match status" value="1"/>
</dbReference>
<keyword evidence="1" id="KW-0328">Glycosyltransferase</keyword>
<keyword evidence="5" id="KW-1185">Reference proteome</keyword>
<dbReference type="Proteomes" id="UP000005156">
    <property type="component" value="Unassembled WGS sequence"/>
</dbReference>
<dbReference type="SUPFAM" id="SSF53448">
    <property type="entry name" value="Nucleotide-diphospho-sugar transferases"/>
    <property type="match status" value="1"/>
</dbReference>
<name>F3QHT2_9BURK</name>
<organism evidence="4 5">
    <name type="scientific">Parasutterella excrementihominis YIT 11859</name>
    <dbReference type="NCBI Taxonomy" id="762966"/>
    <lineage>
        <taxon>Bacteria</taxon>
        <taxon>Pseudomonadati</taxon>
        <taxon>Pseudomonadota</taxon>
        <taxon>Betaproteobacteria</taxon>
        <taxon>Burkholderiales</taxon>
        <taxon>Sutterellaceae</taxon>
        <taxon>Parasutterella</taxon>
    </lineage>
</organism>
<evidence type="ECO:0000256" key="2">
    <source>
        <dbReference type="ARBA" id="ARBA00022679"/>
    </source>
</evidence>
<dbReference type="eggNOG" id="COG0463">
    <property type="taxonomic scope" value="Bacteria"/>
</dbReference>
<dbReference type="AlphaFoldDB" id="F3QHT2"/>
<evidence type="ECO:0000259" key="3">
    <source>
        <dbReference type="Pfam" id="PF00535"/>
    </source>
</evidence>
<dbReference type="OrthoDB" id="8564828at2"/>
<dbReference type="HOGENOM" id="CLU_025996_25_1_4"/>
<gene>
    <name evidence="4" type="ORF">HMPREF9439_00479</name>
</gene>
<evidence type="ECO:0000313" key="5">
    <source>
        <dbReference type="Proteomes" id="UP000005156"/>
    </source>
</evidence>
<keyword evidence="2 4" id="KW-0808">Transferase</keyword>
<dbReference type="EMBL" id="AFBP01000011">
    <property type="protein sequence ID" value="EGG56996.1"/>
    <property type="molecule type" value="Genomic_DNA"/>
</dbReference>
<dbReference type="InterPro" id="IPR029044">
    <property type="entry name" value="Nucleotide-diphossugar_trans"/>
</dbReference>
<dbReference type="PANTHER" id="PTHR22916">
    <property type="entry name" value="GLYCOSYLTRANSFERASE"/>
    <property type="match status" value="1"/>
</dbReference>
<accession>F3QHT2</accession>
<dbReference type="RefSeq" id="WP_008863537.1">
    <property type="nucleotide sequence ID" value="NZ_GL883684.1"/>
</dbReference>
<reference evidence="4 5" key="1">
    <citation type="submission" date="2011-02" db="EMBL/GenBank/DDBJ databases">
        <authorList>
            <person name="Weinstock G."/>
            <person name="Sodergren E."/>
            <person name="Clifton S."/>
            <person name="Fulton L."/>
            <person name="Fulton B."/>
            <person name="Courtney L."/>
            <person name="Fronick C."/>
            <person name="Harrison M."/>
            <person name="Strong C."/>
            <person name="Farmer C."/>
            <person name="Delahaunty K."/>
            <person name="Markovic C."/>
            <person name="Hall O."/>
            <person name="Minx P."/>
            <person name="Tomlinson C."/>
            <person name="Mitreva M."/>
            <person name="Hou S."/>
            <person name="Chen J."/>
            <person name="Wollam A."/>
            <person name="Pepin K.H."/>
            <person name="Johnson M."/>
            <person name="Bhonagiri V."/>
            <person name="Zhang X."/>
            <person name="Suruliraj S."/>
            <person name="Warren W."/>
            <person name="Chinwalla A."/>
            <person name="Mardis E.R."/>
            <person name="Wilson R.K."/>
        </authorList>
    </citation>
    <scope>NUCLEOTIDE SEQUENCE [LARGE SCALE GENOMIC DNA]</scope>
    <source>
        <strain evidence="4 5">YIT 11859</strain>
    </source>
</reference>
<dbReference type="CDD" id="cd00761">
    <property type="entry name" value="Glyco_tranf_GTA_type"/>
    <property type="match status" value="1"/>
</dbReference>
<dbReference type="PANTHER" id="PTHR22916:SF51">
    <property type="entry name" value="GLYCOSYLTRANSFERASE EPSH-RELATED"/>
    <property type="match status" value="1"/>
</dbReference>
<protein>
    <submittedName>
        <fullName evidence="4">Glycosyltransferase, group 2 family protein</fullName>
    </submittedName>
</protein>